<dbReference type="CDD" id="cd00090">
    <property type="entry name" value="HTH_ARSR"/>
    <property type="match status" value="1"/>
</dbReference>
<protein>
    <submittedName>
        <fullName evidence="2">Transcriptional regulator</fullName>
    </submittedName>
</protein>
<evidence type="ECO:0000313" key="3">
    <source>
        <dbReference type="Proteomes" id="UP000218810"/>
    </source>
</evidence>
<evidence type="ECO:0000313" key="2">
    <source>
        <dbReference type="EMBL" id="PAY24703.1"/>
    </source>
</evidence>
<comment type="caution">
    <text evidence="2">The sequence shown here is derived from an EMBL/GenBank/DDBJ whole genome shotgun (WGS) entry which is preliminary data.</text>
</comment>
<dbReference type="InterPro" id="IPR011991">
    <property type="entry name" value="ArsR-like_HTH"/>
</dbReference>
<reference evidence="3" key="1">
    <citation type="submission" date="2017-09" db="EMBL/GenBank/DDBJ databases">
        <authorList>
            <person name="Zhang Y."/>
            <person name="Huang X."/>
            <person name="Liu J."/>
            <person name="Lu L."/>
            <person name="Peng K."/>
        </authorList>
    </citation>
    <scope>NUCLEOTIDE SEQUENCE [LARGE SCALE GENOMIC DNA]</scope>
    <source>
        <strain evidence="3">S-XJ-1</strain>
    </source>
</reference>
<accession>A0A2A2WUI2</accession>
<sequence length="230" mass="24490">MQDIGVIDSAEVATAALAPIRTRLLAELSEPGSATTLAARLGVPRQKLNYHLRQLEKHGLVELVEERRRGNVHERILRASSSSYVVSPGVMGRTQPVVGADSDQASPRWLLALASRMVREVGELVVGARRTGKRVGTFGLDGEVCFATPADRAAFADELTDAVTRLVSRYHDDSSDGSRRHRLIVGMHAVPPGSTDSSGGAGPSGRTDSSGPTDPSGRTDPSESEEKDDV</sequence>
<dbReference type="SUPFAM" id="SSF46785">
    <property type="entry name" value="Winged helix' DNA-binding domain"/>
    <property type="match status" value="1"/>
</dbReference>
<dbReference type="InterPro" id="IPR036388">
    <property type="entry name" value="WH-like_DNA-bd_sf"/>
</dbReference>
<evidence type="ECO:0000256" key="1">
    <source>
        <dbReference type="SAM" id="MobiDB-lite"/>
    </source>
</evidence>
<gene>
    <name evidence="2" type="ORF">CEY15_02640</name>
</gene>
<proteinExistence type="predicted"/>
<feature type="region of interest" description="Disordered" evidence="1">
    <location>
        <begin position="188"/>
        <end position="230"/>
    </location>
</feature>
<keyword evidence="3" id="KW-1185">Reference proteome</keyword>
<dbReference type="OrthoDB" id="9788770at2"/>
<dbReference type="AlphaFoldDB" id="A0A2A2WUI2"/>
<dbReference type="RefSeq" id="WP_095717159.1">
    <property type="nucleotide sequence ID" value="NZ_NTGA01000004.1"/>
</dbReference>
<dbReference type="EMBL" id="NTGA01000004">
    <property type="protein sequence ID" value="PAY24703.1"/>
    <property type="molecule type" value="Genomic_DNA"/>
</dbReference>
<dbReference type="InterPro" id="IPR036390">
    <property type="entry name" value="WH_DNA-bd_sf"/>
</dbReference>
<dbReference type="Gene3D" id="1.10.10.10">
    <property type="entry name" value="Winged helix-like DNA-binding domain superfamily/Winged helix DNA-binding domain"/>
    <property type="match status" value="1"/>
</dbReference>
<name>A0A2A2WUI2_9ACTN</name>
<organism evidence="2 3">
    <name type="scientific">Dietzia natronolimnaea</name>
    <dbReference type="NCBI Taxonomy" id="161920"/>
    <lineage>
        <taxon>Bacteria</taxon>
        <taxon>Bacillati</taxon>
        <taxon>Actinomycetota</taxon>
        <taxon>Actinomycetes</taxon>
        <taxon>Mycobacteriales</taxon>
        <taxon>Dietziaceae</taxon>
        <taxon>Dietzia</taxon>
    </lineage>
</organism>
<dbReference type="Pfam" id="PF12840">
    <property type="entry name" value="HTH_20"/>
    <property type="match status" value="1"/>
</dbReference>
<dbReference type="Proteomes" id="UP000218810">
    <property type="component" value="Unassembled WGS sequence"/>
</dbReference>